<evidence type="ECO:0000256" key="5">
    <source>
        <dbReference type="ARBA" id="ARBA00022777"/>
    </source>
</evidence>
<dbReference type="SUPFAM" id="SSF56112">
    <property type="entry name" value="Protein kinase-like (PK-like)"/>
    <property type="match status" value="1"/>
</dbReference>
<dbReference type="PANTHER" id="PTHR24416:SF600">
    <property type="entry name" value="PDGF- AND VEGF-RECEPTOR RELATED, ISOFORM J"/>
    <property type="match status" value="1"/>
</dbReference>
<feature type="domain" description="Protein kinase" evidence="10">
    <location>
        <begin position="1"/>
        <end position="173"/>
    </location>
</feature>
<dbReference type="GO" id="GO:0005524">
    <property type="term" value="F:ATP binding"/>
    <property type="evidence" value="ECO:0007669"/>
    <property type="project" value="UniProtKB-KW"/>
</dbReference>
<evidence type="ECO:0000256" key="1">
    <source>
        <dbReference type="ARBA" id="ARBA00004308"/>
    </source>
</evidence>
<keyword evidence="7" id="KW-0472">Membrane</keyword>
<organism evidence="11 12">
    <name type="scientific">Mesorhabditis belari</name>
    <dbReference type="NCBI Taxonomy" id="2138241"/>
    <lineage>
        <taxon>Eukaryota</taxon>
        <taxon>Metazoa</taxon>
        <taxon>Ecdysozoa</taxon>
        <taxon>Nematoda</taxon>
        <taxon>Chromadorea</taxon>
        <taxon>Rhabditida</taxon>
        <taxon>Rhabditina</taxon>
        <taxon>Rhabditomorpha</taxon>
        <taxon>Rhabditoidea</taxon>
        <taxon>Rhabditidae</taxon>
        <taxon>Mesorhabditinae</taxon>
        <taxon>Mesorhabditis</taxon>
    </lineage>
</organism>
<dbReference type="Gene3D" id="1.10.510.10">
    <property type="entry name" value="Transferase(Phosphotransferase) domain 1"/>
    <property type="match status" value="1"/>
</dbReference>
<dbReference type="GO" id="GO:0043235">
    <property type="term" value="C:receptor complex"/>
    <property type="evidence" value="ECO:0007669"/>
    <property type="project" value="TreeGrafter"/>
</dbReference>
<keyword evidence="5" id="KW-0418">Kinase</keyword>
<sequence length="219" mass="25185">MEIATNVIFVEDLYRIAWEVASALEFLASKNVIHRDVAARNILLTLQKTSKLSDFGLSRSSNEALYTSHGGCLPIKWTALEAIEFGIFTEKADVWSFGVLLWEMFSFGDTPYEDLEPSRLLGELQKGFRLIPPHRTPTQISEVMTSCWKTRLTNRPTFQEKTGNYRRKPTDFLWGPKVTRHTRALLRLTTNPTNHRWIVAVRVYDHESFPRPAATQQNS</sequence>
<reference evidence="12" key="1">
    <citation type="submission" date="2024-02" db="UniProtKB">
        <authorList>
            <consortium name="WormBaseParasite"/>
        </authorList>
    </citation>
    <scope>IDENTIFICATION</scope>
</reference>
<evidence type="ECO:0000313" key="12">
    <source>
        <dbReference type="WBParaSite" id="MBELARI_LOCUS183"/>
    </source>
</evidence>
<dbReference type="PROSITE" id="PS50011">
    <property type="entry name" value="PROTEIN_KINASE_DOM"/>
    <property type="match status" value="1"/>
</dbReference>
<dbReference type="GO" id="GO:0012505">
    <property type="term" value="C:endomembrane system"/>
    <property type="evidence" value="ECO:0007669"/>
    <property type="project" value="UniProtKB-SubCell"/>
</dbReference>
<comment type="subcellular location">
    <subcellularLocation>
        <location evidence="1">Endomembrane system</location>
    </subcellularLocation>
</comment>
<evidence type="ECO:0000256" key="7">
    <source>
        <dbReference type="ARBA" id="ARBA00023136"/>
    </source>
</evidence>
<proteinExistence type="predicted"/>
<dbReference type="GO" id="GO:0005886">
    <property type="term" value="C:plasma membrane"/>
    <property type="evidence" value="ECO:0007669"/>
    <property type="project" value="TreeGrafter"/>
</dbReference>
<keyword evidence="8" id="KW-0829">Tyrosine-protein kinase</keyword>
<dbReference type="InterPro" id="IPR000719">
    <property type="entry name" value="Prot_kinase_dom"/>
</dbReference>
<comment type="catalytic activity">
    <reaction evidence="9">
        <text>L-tyrosyl-[protein] + ATP = O-phospho-L-tyrosyl-[protein] + ADP + H(+)</text>
        <dbReference type="Rhea" id="RHEA:10596"/>
        <dbReference type="Rhea" id="RHEA-COMP:10136"/>
        <dbReference type="Rhea" id="RHEA-COMP:20101"/>
        <dbReference type="ChEBI" id="CHEBI:15378"/>
        <dbReference type="ChEBI" id="CHEBI:30616"/>
        <dbReference type="ChEBI" id="CHEBI:46858"/>
        <dbReference type="ChEBI" id="CHEBI:61978"/>
        <dbReference type="ChEBI" id="CHEBI:456216"/>
        <dbReference type="EC" id="2.7.10.1"/>
    </reaction>
</comment>
<evidence type="ECO:0000256" key="4">
    <source>
        <dbReference type="ARBA" id="ARBA00022741"/>
    </source>
</evidence>
<evidence type="ECO:0000256" key="2">
    <source>
        <dbReference type="ARBA" id="ARBA00011902"/>
    </source>
</evidence>
<dbReference type="GO" id="GO:0048680">
    <property type="term" value="P:positive regulation of axon regeneration"/>
    <property type="evidence" value="ECO:0007669"/>
    <property type="project" value="UniProtKB-ARBA"/>
</dbReference>
<dbReference type="AlphaFoldDB" id="A0AAF3J5Z0"/>
<evidence type="ECO:0000256" key="8">
    <source>
        <dbReference type="ARBA" id="ARBA00023137"/>
    </source>
</evidence>
<dbReference type="InterPro" id="IPR011009">
    <property type="entry name" value="Kinase-like_dom_sf"/>
</dbReference>
<keyword evidence="3" id="KW-0808">Transferase</keyword>
<dbReference type="FunFam" id="1.10.510.10:FF:001512">
    <property type="entry name" value="Receptor tyrosine-protein kinase erbB-2"/>
    <property type="match status" value="1"/>
</dbReference>
<dbReference type="PANTHER" id="PTHR24416">
    <property type="entry name" value="TYROSINE-PROTEIN KINASE RECEPTOR"/>
    <property type="match status" value="1"/>
</dbReference>
<dbReference type="Proteomes" id="UP000887575">
    <property type="component" value="Unassembled WGS sequence"/>
</dbReference>
<dbReference type="GO" id="GO:0007169">
    <property type="term" value="P:cell surface receptor protein tyrosine kinase signaling pathway"/>
    <property type="evidence" value="ECO:0007669"/>
    <property type="project" value="TreeGrafter"/>
</dbReference>
<dbReference type="EC" id="2.7.10.1" evidence="2"/>
<dbReference type="InterPro" id="IPR020635">
    <property type="entry name" value="Tyr_kinase_cat_dom"/>
</dbReference>
<dbReference type="InterPro" id="IPR008266">
    <property type="entry name" value="Tyr_kinase_AS"/>
</dbReference>
<evidence type="ECO:0000313" key="11">
    <source>
        <dbReference type="Proteomes" id="UP000887575"/>
    </source>
</evidence>
<dbReference type="GO" id="GO:0061564">
    <property type="term" value="P:axon development"/>
    <property type="evidence" value="ECO:0007669"/>
    <property type="project" value="UniProtKB-ARBA"/>
</dbReference>
<dbReference type="InterPro" id="IPR001245">
    <property type="entry name" value="Ser-Thr/Tyr_kinase_cat_dom"/>
</dbReference>
<dbReference type="Pfam" id="PF07714">
    <property type="entry name" value="PK_Tyr_Ser-Thr"/>
    <property type="match status" value="1"/>
</dbReference>
<accession>A0AAF3J5Z0</accession>
<dbReference type="PROSITE" id="PS00109">
    <property type="entry name" value="PROTEIN_KINASE_TYR"/>
    <property type="match status" value="1"/>
</dbReference>
<dbReference type="WBParaSite" id="MBELARI_LOCUS183">
    <property type="protein sequence ID" value="MBELARI_LOCUS183"/>
    <property type="gene ID" value="MBELARI_LOCUS183"/>
</dbReference>
<protein>
    <recommendedName>
        <fullName evidence="2">receptor protein-tyrosine kinase</fullName>
        <ecNumber evidence="2">2.7.10.1</ecNumber>
    </recommendedName>
</protein>
<dbReference type="SMART" id="SM00219">
    <property type="entry name" value="TyrKc"/>
    <property type="match status" value="1"/>
</dbReference>
<dbReference type="PRINTS" id="PR00109">
    <property type="entry name" value="TYRKINASE"/>
</dbReference>
<evidence type="ECO:0000256" key="9">
    <source>
        <dbReference type="ARBA" id="ARBA00051243"/>
    </source>
</evidence>
<keyword evidence="11" id="KW-1185">Reference proteome</keyword>
<evidence type="ECO:0000256" key="6">
    <source>
        <dbReference type="ARBA" id="ARBA00022840"/>
    </source>
</evidence>
<evidence type="ECO:0000259" key="10">
    <source>
        <dbReference type="PROSITE" id="PS50011"/>
    </source>
</evidence>
<keyword evidence="4" id="KW-0547">Nucleotide-binding</keyword>
<dbReference type="GO" id="GO:0004714">
    <property type="term" value="F:transmembrane receptor protein tyrosine kinase activity"/>
    <property type="evidence" value="ECO:0007669"/>
    <property type="project" value="UniProtKB-EC"/>
</dbReference>
<dbReference type="InterPro" id="IPR050122">
    <property type="entry name" value="RTK"/>
</dbReference>
<evidence type="ECO:0000256" key="3">
    <source>
        <dbReference type="ARBA" id="ARBA00022679"/>
    </source>
</evidence>
<name>A0AAF3J5Z0_9BILA</name>
<keyword evidence="6" id="KW-0067">ATP-binding</keyword>